<evidence type="ECO:0000313" key="5">
    <source>
        <dbReference type="EMBL" id="MBK1705679.1"/>
    </source>
</evidence>
<dbReference type="InterPro" id="IPR011611">
    <property type="entry name" value="PfkB_dom"/>
</dbReference>
<dbReference type="PANTHER" id="PTHR42774:SF3">
    <property type="entry name" value="KETOHEXOKINASE"/>
    <property type="match status" value="1"/>
</dbReference>
<evidence type="ECO:0000313" key="6">
    <source>
        <dbReference type="Proteomes" id="UP001296776"/>
    </source>
</evidence>
<dbReference type="InterPro" id="IPR002173">
    <property type="entry name" value="Carboh/pur_kinase_PfkB_CS"/>
</dbReference>
<dbReference type="Pfam" id="PF00294">
    <property type="entry name" value="PfkB"/>
    <property type="match status" value="1"/>
</dbReference>
<dbReference type="RefSeq" id="WP_200346898.1">
    <property type="nucleotide sequence ID" value="NZ_NRSJ01000026.1"/>
</dbReference>
<dbReference type="Proteomes" id="UP001296776">
    <property type="component" value="Unassembled WGS sequence"/>
</dbReference>
<dbReference type="PANTHER" id="PTHR42774">
    <property type="entry name" value="PHOSPHOTRANSFERASE SYSTEM TRANSPORT PROTEIN"/>
    <property type="match status" value="1"/>
</dbReference>
<reference evidence="5" key="2">
    <citation type="journal article" date="2020" name="Microorganisms">
        <title>Osmotic Adaptation and Compatible Solute Biosynthesis of Phototrophic Bacteria as Revealed from Genome Analyses.</title>
        <authorList>
            <person name="Imhoff J.F."/>
            <person name="Rahn T."/>
            <person name="Kunzel S."/>
            <person name="Keller A."/>
            <person name="Neulinger S.C."/>
        </authorList>
    </citation>
    <scope>NUCLEOTIDE SEQUENCE</scope>
    <source>
        <strain evidence="5">DSM 11080</strain>
    </source>
</reference>
<dbReference type="InterPro" id="IPR029056">
    <property type="entry name" value="Ribokinase-like"/>
</dbReference>
<dbReference type="SUPFAM" id="SSF53613">
    <property type="entry name" value="Ribokinase-like"/>
    <property type="match status" value="1"/>
</dbReference>
<name>A0AAJ0XAB8_9GAMM</name>
<reference evidence="5" key="1">
    <citation type="submission" date="2017-08" db="EMBL/GenBank/DDBJ databases">
        <authorList>
            <person name="Imhoff J.F."/>
            <person name="Rahn T."/>
            <person name="Kuenzel S."/>
            <person name="Neulinger S.C."/>
        </authorList>
    </citation>
    <scope>NUCLEOTIDE SEQUENCE</scope>
    <source>
        <strain evidence="5">DSM 11080</strain>
    </source>
</reference>
<dbReference type="PROSITE" id="PS00584">
    <property type="entry name" value="PFKB_KINASES_2"/>
    <property type="match status" value="1"/>
</dbReference>
<feature type="domain" description="Carbohydrate kinase PfkB" evidence="4">
    <location>
        <begin position="36"/>
        <end position="317"/>
    </location>
</feature>
<evidence type="ECO:0000256" key="1">
    <source>
        <dbReference type="ARBA" id="ARBA00022679"/>
    </source>
</evidence>
<dbReference type="Gene3D" id="3.40.1190.20">
    <property type="match status" value="1"/>
</dbReference>
<evidence type="ECO:0000256" key="3">
    <source>
        <dbReference type="SAM" id="MobiDB-lite"/>
    </source>
</evidence>
<dbReference type="InterPro" id="IPR052562">
    <property type="entry name" value="Ketohexokinase-related"/>
</dbReference>
<feature type="compositionally biased region" description="Polar residues" evidence="3">
    <location>
        <begin position="1"/>
        <end position="12"/>
    </location>
</feature>
<evidence type="ECO:0000259" key="4">
    <source>
        <dbReference type="Pfam" id="PF00294"/>
    </source>
</evidence>
<evidence type="ECO:0000256" key="2">
    <source>
        <dbReference type="ARBA" id="ARBA00022777"/>
    </source>
</evidence>
<dbReference type="GO" id="GO:0016301">
    <property type="term" value="F:kinase activity"/>
    <property type="evidence" value="ECO:0007669"/>
    <property type="project" value="UniProtKB-KW"/>
</dbReference>
<sequence>MSASHPNNPSQHATERLRPEVSPIRTGRHSRCVLGVGIAALDIINQVDRYPAEDDEVRASAQHIRRGGNCANTLATLSELGHRGRWVGTLADDGAADLIRDDLNGRGIGLDDVSIIRGGATPTSYITLSQATGSRTIVHYRDLPELSAADFARVDLNGVDWAHFEGRNPVEVEQMIARVTTERPGVPISVEIEKPRPEIERLFQLPDDRQTLLIISRAFAERHGRIEPESFLERFAAQSRARLLLLPWGADGAYARSGDGELFFAPAQPPDRILDTIAAGDVFNAAALDALLHNAGPAAVLEQANALAGRSCGQHGIDGLLSNAPVVA</sequence>
<keyword evidence="2" id="KW-0418">Kinase</keyword>
<keyword evidence="6" id="KW-1185">Reference proteome</keyword>
<gene>
    <name evidence="5" type="ORF">CKO40_14215</name>
</gene>
<organism evidence="5 6">
    <name type="scientific">Halochromatium glycolicum</name>
    <dbReference type="NCBI Taxonomy" id="85075"/>
    <lineage>
        <taxon>Bacteria</taxon>
        <taxon>Pseudomonadati</taxon>
        <taxon>Pseudomonadota</taxon>
        <taxon>Gammaproteobacteria</taxon>
        <taxon>Chromatiales</taxon>
        <taxon>Chromatiaceae</taxon>
        <taxon>Halochromatium</taxon>
    </lineage>
</organism>
<comment type="caution">
    <text evidence="5">The sequence shown here is derived from an EMBL/GenBank/DDBJ whole genome shotgun (WGS) entry which is preliminary data.</text>
</comment>
<keyword evidence="1" id="KW-0808">Transferase</keyword>
<protein>
    <recommendedName>
        <fullName evidence="4">Carbohydrate kinase PfkB domain-containing protein</fullName>
    </recommendedName>
</protein>
<accession>A0AAJ0XAB8</accession>
<proteinExistence type="predicted"/>
<dbReference type="AlphaFoldDB" id="A0AAJ0XAB8"/>
<dbReference type="EMBL" id="NRSJ01000026">
    <property type="protein sequence ID" value="MBK1705679.1"/>
    <property type="molecule type" value="Genomic_DNA"/>
</dbReference>
<feature type="region of interest" description="Disordered" evidence="3">
    <location>
        <begin position="1"/>
        <end position="24"/>
    </location>
</feature>